<evidence type="ECO:0000256" key="3">
    <source>
        <dbReference type="ARBA" id="ARBA00022801"/>
    </source>
</evidence>
<protein>
    <recommendedName>
        <fullName evidence="1 7">Imidazolonepropionase</fullName>
        <ecNumber evidence="1 7">3.5.2.7</ecNumber>
    </recommendedName>
    <alternativeName>
        <fullName evidence="7">Imidazolone-5-propionate hydrolase</fullName>
    </alternativeName>
</protein>
<feature type="binding site" evidence="7">
    <location>
        <position position="328"/>
    </location>
    <ligand>
        <name>Zn(2+)</name>
        <dbReference type="ChEBI" id="CHEBI:29105"/>
    </ligand>
</feature>
<dbReference type="InterPro" id="IPR006680">
    <property type="entry name" value="Amidohydro-rel"/>
</dbReference>
<feature type="binding site" evidence="7">
    <location>
        <position position="84"/>
    </location>
    <ligand>
        <name>Fe(3+)</name>
        <dbReference type="ChEBI" id="CHEBI:29034"/>
    </ligand>
</feature>
<feature type="binding site" evidence="7">
    <location>
        <position position="91"/>
    </location>
    <ligand>
        <name>4-imidazolone-5-propanoate</name>
        <dbReference type="ChEBI" id="CHEBI:77893"/>
    </ligand>
</feature>
<dbReference type="EMBL" id="FNNG01000008">
    <property type="protein sequence ID" value="SDX26234.1"/>
    <property type="molecule type" value="Genomic_DNA"/>
</dbReference>
<evidence type="ECO:0000256" key="4">
    <source>
        <dbReference type="ARBA" id="ARBA00022808"/>
    </source>
</evidence>
<dbReference type="GO" id="GO:0005737">
    <property type="term" value="C:cytoplasm"/>
    <property type="evidence" value="ECO:0007669"/>
    <property type="project" value="UniProtKB-SubCell"/>
</dbReference>
<dbReference type="PANTHER" id="PTHR42752">
    <property type="entry name" value="IMIDAZOLONEPROPIONASE"/>
    <property type="match status" value="1"/>
</dbReference>
<dbReference type="OrthoDB" id="9776455at2"/>
<dbReference type="Gene3D" id="2.30.40.10">
    <property type="entry name" value="Urease, subunit C, domain 1"/>
    <property type="match status" value="1"/>
</dbReference>
<dbReference type="GO" id="GO:0019556">
    <property type="term" value="P:L-histidine catabolic process to glutamate and formamide"/>
    <property type="evidence" value="ECO:0007669"/>
    <property type="project" value="UniProtKB-UniRule"/>
</dbReference>
<evidence type="ECO:0000256" key="6">
    <source>
        <dbReference type="ARBA" id="ARBA00023004"/>
    </source>
</evidence>
<comment type="function">
    <text evidence="7">Catalyzes the hydrolytic cleavage of the carbon-nitrogen bond in imidazolone-5-propanoate to yield N-formimidoyl-L-glutamate. It is the third step in the universal histidine degradation pathway.</text>
</comment>
<dbReference type="FunFam" id="3.20.20.140:FF:000007">
    <property type="entry name" value="Imidazolonepropionase"/>
    <property type="match status" value="1"/>
</dbReference>
<comment type="pathway">
    <text evidence="7">Amino-acid degradation; L-histidine degradation into L-glutamate; N-formimidoyl-L-glutamate from L-histidine: step 3/3.</text>
</comment>
<dbReference type="AlphaFoldDB" id="A0A1H3AAN3"/>
<dbReference type="SUPFAM" id="SSF51556">
    <property type="entry name" value="Metallo-dependent hydrolases"/>
    <property type="match status" value="1"/>
</dbReference>
<dbReference type="Pfam" id="PF01979">
    <property type="entry name" value="Amidohydro_1"/>
    <property type="match status" value="1"/>
</dbReference>
<feature type="binding site" evidence="7">
    <location>
        <position position="256"/>
    </location>
    <ligand>
        <name>4-imidazolone-5-propanoate</name>
        <dbReference type="ChEBI" id="CHEBI:77893"/>
    </ligand>
</feature>
<feature type="binding site" evidence="7">
    <location>
        <position position="84"/>
    </location>
    <ligand>
        <name>Zn(2+)</name>
        <dbReference type="ChEBI" id="CHEBI:29105"/>
    </ligand>
</feature>
<organism evidence="9 10">
    <name type="scientific">Tepidimicrobium xylanilyticum</name>
    <dbReference type="NCBI Taxonomy" id="1123352"/>
    <lineage>
        <taxon>Bacteria</taxon>
        <taxon>Bacillati</taxon>
        <taxon>Bacillota</taxon>
        <taxon>Tissierellia</taxon>
        <taxon>Tissierellales</taxon>
        <taxon>Tepidimicrobiaceae</taxon>
        <taxon>Tepidimicrobium</taxon>
    </lineage>
</organism>
<keyword evidence="4 7" id="KW-0369">Histidine metabolism</keyword>
<feature type="binding site" evidence="7">
    <location>
        <position position="330"/>
    </location>
    <ligand>
        <name>N-formimidoyl-L-glutamate</name>
        <dbReference type="ChEBI" id="CHEBI:58928"/>
    </ligand>
</feature>
<feature type="binding site" evidence="7">
    <location>
        <position position="253"/>
    </location>
    <ligand>
        <name>Fe(3+)</name>
        <dbReference type="ChEBI" id="CHEBI:29034"/>
    </ligand>
</feature>
<feature type="binding site" evidence="7">
    <location>
        <position position="82"/>
    </location>
    <ligand>
        <name>Zn(2+)</name>
        <dbReference type="ChEBI" id="CHEBI:29105"/>
    </ligand>
</feature>
<dbReference type="GO" id="GO:0019557">
    <property type="term" value="P:L-histidine catabolic process to glutamate and formate"/>
    <property type="evidence" value="ECO:0007669"/>
    <property type="project" value="UniProtKB-UniPathway"/>
</dbReference>
<dbReference type="NCBIfam" id="TIGR01224">
    <property type="entry name" value="hutI"/>
    <property type="match status" value="1"/>
</dbReference>
<dbReference type="EC" id="3.5.2.7" evidence="1 7"/>
<dbReference type="InterPro" id="IPR011059">
    <property type="entry name" value="Metal-dep_hydrolase_composite"/>
</dbReference>
<feature type="binding site" evidence="7">
    <location>
        <position position="188"/>
    </location>
    <ligand>
        <name>4-imidazolone-5-propanoate</name>
        <dbReference type="ChEBI" id="CHEBI:77893"/>
    </ligand>
</feature>
<dbReference type="GO" id="GO:0005506">
    <property type="term" value="F:iron ion binding"/>
    <property type="evidence" value="ECO:0007669"/>
    <property type="project" value="UniProtKB-UniRule"/>
</dbReference>
<feature type="binding site" evidence="7">
    <location>
        <position position="333"/>
    </location>
    <ligand>
        <name>4-imidazolone-5-propanoate</name>
        <dbReference type="ChEBI" id="CHEBI:77893"/>
    </ligand>
</feature>
<dbReference type="CDD" id="cd01296">
    <property type="entry name" value="Imidazolone-5PH"/>
    <property type="match status" value="1"/>
</dbReference>
<feature type="domain" description="Amidohydrolase-related" evidence="8">
    <location>
        <begin position="73"/>
        <end position="414"/>
    </location>
</feature>
<evidence type="ECO:0000313" key="10">
    <source>
        <dbReference type="Proteomes" id="UP000198828"/>
    </source>
</evidence>
<dbReference type="Proteomes" id="UP000198828">
    <property type="component" value="Unassembled WGS sequence"/>
</dbReference>
<dbReference type="UniPathway" id="UPA00379">
    <property type="reaction ID" value="UER00551"/>
</dbReference>
<gene>
    <name evidence="7" type="primary">hutI</name>
    <name evidence="9" type="ORF">SAMN05660923_02023</name>
</gene>
<dbReference type="InterPro" id="IPR005920">
    <property type="entry name" value="HutI"/>
</dbReference>
<feature type="binding site" evidence="7">
    <location>
        <position position="253"/>
    </location>
    <ligand>
        <name>Zn(2+)</name>
        <dbReference type="ChEBI" id="CHEBI:29105"/>
    </ligand>
</feature>
<keyword evidence="10" id="KW-1185">Reference proteome</keyword>
<accession>A0A1H3AAN3</accession>
<dbReference type="RefSeq" id="WP_093753322.1">
    <property type="nucleotide sequence ID" value="NZ_FNNG01000008.1"/>
</dbReference>
<comment type="similarity">
    <text evidence="7">Belongs to the metallo-dependent hydrolases superfamily. HutI family.</text>
</comment>
<keyword evidence="5 7" id="KW-0862">Zinc</keyword>
<feature type="binding site" evidence="7">
    <location>
        <position position="154"/>
    </location>
    <ligand>
        <name>4-imidazolone-5-propanoate</name>
        <dbReference type="ChEBI" id="CHEBI:77893"/>
    </ligand>
</feature>
<dbReference type="PANTHER" id="PTHR42752:SF1">
    <property type="entry name" value="IMIDAZOLONEPROPIONASE-RELATED"/>
    <property type="match status" value="1"/>
</dbReference>
<dbReference type="SUPFAM" id="SSF51338">
    <property type="entry name" value="Composite domain of metallo-dependent hydrolases"/>
    <property type="match status" value="1"/>
</dbReference>
<dbReference type="HAMAP" id="MF_00372">
    <property type="entry name" value="HutI"/>
    <property type="match status" value="1"/>
</dbReference>
<dbReference type="Gene3D" id="3.20.20.140">
    <property type="entry name" value="Metal-dependent hydrolases"/>
    <property type="match status" value="1"/>
</dbReference>
<dbReference type="InterPro" id="IPR032466">
    <property type="entry name" value="Metal_Hydrolase"/>
</dbReference>
<reference evidence="9 10" key="1">
    <citation type="submission" date="2016-10" db="EMBL/GenBank/DDBJ databases">
        <authorList>
            <person name="de Groot N.N."/>
        </authorList>
    </citation>
    <scope>NUCLEOTIDE SEQUENCE [LARGE SCALE GENOMIC DNA]</scope>
    <source>
        <strain evidence="9 10">DSM 23310</strain>
    </source>
</reference>
<proteinExistence type="inferred from homology"/>
<dbReference type="GO" id="GO:0008270">
    <property type="term" value="F:zinc ion binding"/>
    <property type="evidence" value="ECO:0007669"/>
    <property type="project" value="UniProtKB-UniRule"/>
</dbReference>
<sequence>MKADIVIKSIDNLITLKGPNRARKGNEMKEIGLIKNGILATKEDKIIYVGEGELPPEIEITEETIVIDGKGKTITPGLVDSHTHLVHGGSRENELAMKLKGAKYLDILEAGGGIHSTMKATRKASFDELYEKAKKSLDVMLSFGVTTVEAKSGYGIEDFDTEIKQMEVAKKLNDEHHVDVVSTFMGAHAIPIEYKDEPRKFIDIIINEMIPEVAERQLAKFCDVFCEKGVFSIEESKEILEAGIKHGLLPKIHADEIEPLGGAELAAQIGCVSADHLVAASEKGIEMMAEKGILANLLPGTSFNLQSGKYAPARKMIERGVAVALSTDYNPGSCPTENMQLIMSFASLLLKMTPEEVITAVTINGAASLKLEDKIGSLEVGKKADIVVFDAPNLEYIIYHFGINHTDRVIKNGKQAFVNSRT</sequence>
<feature type="binding site" evidence="7">
    <location>
        <position position="82"/>
    </location>
    <ligand>
        <name>Fe(3+)</name>
        <dbReference type="ChEBI" id="CHEBI:29034"/>
    </ligand>
</feature>
<keyword evidence="2 7" id="KW-0479">Metal-binding</keyword>
<comment type="cofactor">
    <cofactor evidence="7">
        <name>Zn(2+)</name>
        <dbReference type="ChEBI" id="CHEBI:29105"/>
    </cofactor>
    <cofactor evidence="7">
        <name>Fe(3+)</name>
        <dbReference type="ChEBI" id="CHEBI:29034"/>
    </cofactor>
    <text evidence="7">Binds 1 zinc or iron ion per subunit.</text>
</comment>
<feature type="binding site" evidence="7">
    <location>
        <position position="328"/>
    </location>
    <ligand>
        <name>Fe(3+)</name>
        <dbReference type="ChEBI" id="CHEBI:29034"/>
    </ligand>
</feature>
<evidence type="ECO:0000313" key="9">
    <source>
        <dbReference type="EMBL" id="SDX26234.1"/>
    </source>
</evidence>
<evidence type="ECO:0000256" key="2">
    <source>
        <dbReference type="ARBA" id="ARBA00022723"/>
    </source>
</evidence>
<comment type="subcellular location">
    <subcellularLocation>
        <location evidence="7">Cytoplasm</location>
    </subcellularLocation>
</comment>
<dbReference type="GO" id="GO:0050480">
    <property type="term" value="F:imidazolonepropionase activity"/>
    <property type="evidence" value="ECO:0007669"/>
    <property type="project" value="UniProtKB-UniRule"/>
</dbReference>
<comment type="catalytic activity">
    <reaction evidence="7">
        <text>4-imidazolone-5-propanoate + H2O = N-formimidoyl-L-glutamate</text>
        <dbReference type="Rhea" id="RHEA:23660"/>
        <dbReference type="ChEBI" id="CHEBI:15377"/>
        <dbReference type="ChEBI" id="CHEBI:58928"/>
        <dbReference type="ChEBI" id="CHEBI:77893"/>
        <dbReference type="EC" id="3.5.2.7"/>
    </reaction>
</comment>
<keyword evidence="6 7" id="KW-0408">Iron</keyword>
<evidence type="ECO:0000259" key="8">
    <source>
        <dbReference type="Pfam" id="PF01979"/>
    </source>
</evidence>
<evidence type="ECO:0000256" key="5">
    <source>
        <dbReference type="ARBA" id="ARBA00022833"/>
    </source>
</evidence>
<evidence type="ECO:0000256" key="7">
    <source>
        <dbReference type="HAMAP-Rule" id="MF_00372"/>
    </source>
</evidence>
<feature type="binding site" evidence="7">
    <location>
        <position position="332"/>
    </location>
    <ligand>
        <name>N-formimidoyl-L-glutamate</name>
        <dbReference type="ChEBI" id="CHEBI:58928"/>
    </ligand>
</feature>
<keyword evidence="3 7" id="KW-0378">Hydrolase</keyword>
<evidence type="ECO:0000256" key="1">
    <source>
        <dbReference type="ARBA" id="ARBA00012864"/>
    </source>
</evidence>
<feature type="binding site" evidence="7">
    <location>
        <position position="154"/>
    </location>
    <ligand>
        <name>N-formimidoyl-L-glutamate</name>
        <dbReference type="ChEBI" id="CHEBI:58928"/>
    </ligand>
</feature>
<keyword evidence="7" id="KW-0963">Cytoplasm</keyword>
<name>A0A1H3AAN3_9FIRM</name>